<evidence type="ECO:0000313" key="1">
    <source>
        <dbReference type="EMBL" id="QOR62825.1"/>
    </source>
</evidence>
<dbReference type="Gene3D" id="2.130.10.10">
    <property type="entry name" value="YVTN repeat-like/Quinoprotein amine dehydrogenase"/>
    <property type="match status" value="2"/>
</dbReference>
<dbReference type="SUPFAM" id="SSF50998">
    <property type="entry name" value="Quinoprotein alcohol dehydrogenase-like"/>
    <property type="match status" value="1"/>
</dbReference>
<proteinExistence type="predicted"/>
<gene>
    <name evidence="1" type="ORF">IMZ28_04990</name>
</gene>
<keyword evidence="2" id="KW-1185">Reference proteome</keyword>
<reference evidence="1 2" key="1">
    <citation type="submission" date="2020-10" db="EMBL/GenBank/DDBJ databases">
        <title>The genome of sulfurovum sp.</title>
        <authorList>
            <person name="Xie S."/>
            <person name="Shao Z."/>
            <person name="Jiang L."/>
        </authorList>
    </citation>
    <scope>NUCLEOTIDE SEQUENCE [LARGE SCALE GENOMIC DNA]</scope>
    <source>
        <strain evidence="1 2">ST-419</strain>
    </source>
</reference>
<evidence type="ECO:0000313" key="2">
    <source>
        <dbReference type="Proteomes" id="UP000595074"/>
    </source>
</evidence>
<dbReference type="KEGG" id="sinu:IMZ28_04990"/>
<sequence length="314" mass="35110">MKYLLITLLATLLIHSRELTPIATLKASGIVSDIVEDKGYLYVATDSGVVDVIDLTTQKITKQIHFDPIVRSDDLITQTRIHSIDRFGGKTLMVTSAANAYRHVWVEQNGTLTKVIDAKKHKMPKCAFFDKEGKIVLGTFGSDIMRYDTAESFSLYERHISESTMGGMALNKKREKMAISDESGRVQLIEINSSKVVQEFDSQHVDNIYRVAYRGNIIITAGQDRRVGVYIGKERAYHIKSDFLVYSVALSPSGEKALYSSGTEHHLQLFNPATGMKGDKLVGHQATPNKILFITEKAIISAGDEETVYFWMLP</sequence>
<dbReference type="Proteomes" id="UP000595074">
    <property type="component" value="Chromosome"/>
</dbReference>
<name>A0A7M1S5X0_9BACT</name>
<dbReference type="InterPro" id="IPR011047">
    <property type="entry name" value="Quinoprotein_ADH-like_sf"/>
</dbReference>
<dbReference type="AlphaFoldDB" id="A0A7M1S5X0"/>
<dbReference type="InterPro" id="IPR015943">
    <property type="entry name" value="WD40/YVTN_repeat-like_dom_sf"/>
</dbReference>
<dbReference type="RefSeq" id="WP_197549642.1">
    <property type="nucleotide sequence ID" value="NZ_CP063164.1"/>
</dbReference>
<dbReference type="EMBL" id="CP063164">
    <property type="protein sequence ID" value="QOR62825.1"/>
    <property type="molecule type" value="Genomic_DNA"/>
</dbReference>
<protein>
    <submittedName>
        <fullName evidence="1">Nitrate reductase</fullName>
    </submittedName>
</protein>
<organism evidence="1 2">
    <name type="scientific">Sulfurovum indicum</name>
    <dbReference type="NCBI Taxonomy" id="2779528"/>
    <lineage>
        <taxon>Bacteria</taxon>
        <taxon>Pseudomonadati</taxon>
        <taxon>Campylobacterota</taxon>
        <taxon>Epsilonproteobacteria</taxon>
        <taxon>Campylobacterales</taxon>
        <taxon>Sulfurovaceae</taxon>
        <taxon>Sulfurovum</taxon>
    </lineage>
</organism>
<accession>A0A7M1S5X0</accession>